<dbReference type="Proteomes" id="UP001358586">
    <property type="component" value="Chromosome 1"/>
</dbReference>
<evidence type="ECO:0000313" key="2">
    <source>
        <dbReference type="Proteomes" id="UP001358586"/>
    </source>
</evidence>
<evidence type="ECO:0000313" key="1">
    <source>
        <dbReference type="EMBL" id="KAK5845085.1"/>
    </source>
</evidence>
<comment type="caution">
    <text evidence="1">The sequence shown here is derived from an EMBL/GenBank/DDBJ whole genome shotgun (WGS) entry which is preliminary data.</text>
</comment>
<protein>
    <submittedName>
        <fullName evidence="1">Uncharacterized protein</fullName>
    </submittedName>
</protein>
<name>A0ABR0R0G8_GOSAR</name>
<accession>A0ABR0R0G8</accession>
<dbReference type="EMBL" id="JARKNE010000001">
    <property type="protein sequence ID" value="KAK5845085.1"/>
    <property type="molecule type" value="Genomic_DNA"/>
</dbReference>
<organism evidence="1 2">
    <name type="scientific">Gossypium arboreum</name>
    <name type="common">Tree cotton</name>
    <name type="synonym">Gossypium nanking</name>
    <dbReference type="NCBI Taxonomy" id="29729"/>
    <lineage>
        <taxon>Eukaryota</taxon>
        <taxon>Viridiplantae</taxon>
        <taxon>Streptophyta</taxon>
        <taxon>Embryophyta</taxon>
        <taxon>Tracheophyta</taxon>
        <taxon>Spermatophyta</taxon>
        <taxon>Magnoliopsida</taxon>
        <taxon>eudicotyledons</taxon>
        <taxon>Gunneridae</taxon>
        <taxon>Pentapetalae</taxon>
        <taxon>rosids</taxon>
        <taxon>malvids</taxon>
        <taxon>Malvales</taxon>
        <taxon>Malvaceae</taxon>
        <taxon>Malvoideae</taxon>
        <taxon>Gossypium</taxon>
    </lineage>
</organism>
<reference evidence="1 2" key="1">
    <citation type="submission" date="2023-03" db="EMBL/GenBank/DDBJ databases">
        <title>WGS of Gossypium arboreum.</title>
        <authorList>
            <person name="Yu D."/>
        </authorList>
    </citation>
    <scope>NUCLEOTIDE SEQUENCE [LARGE SCALE GENOMIC DNA]</scope>
    <source>
        <tissue evidence="1">Leaf</tissue>
    </source>
</reference>
<proteinExistence type="predicted"/>
<sequence length="94" mass="10886">MAKSPTEKKRWLRLCNRGLEGELEEKEVEEDPPTRELREIEVDRAIPNTIEVELDDGVSFGILSDVVWLPPRCEHYTFGHNTSQCSKNLVIVHR</sequence>
<gene>
    <name evidence="1" type="ORF">PVK06_001238</name>
</gene>
<keyword evidence="2" id="KW-1185">Reference proteome</keyword>